<evidence type="ECO:0000256" key="12">
    <source>
        <dbReference type="ARBA" id="ARBA00026028"/>
    </source>
</evidence>
<dbReference type="eggNOG" id="COG0706">
    <property type="taxonomic scope" value="Bacteria"/>
</dbReference>
<evidence type="ECO:0000256" key="16">
    <source>
        <dbReference type="RuleBase" id="RU003945"/>
    </source>
</evidence>
<evidence type="ECO:0000256" key="6">
    <source>
        <dbReference type="ARBA" id="ARBA00022692"/>
    </source>
</evidence>
<feature type="transmembrane region" description="Helical" evidence="18">
    <location>
        <begin position="196"/>
        <end position="214"/>
    </location>
</feature>
<keyword evidence="7" id="KW-0653">Protein transport</keyword>
<evidence type="ECO:0000256" key="13">
    <source>
        <dbReference type="ARBA" id="ARBA00031538"/>
    </source>
</evidence>
<evidence type="ECO:0000256" key="7">
    <source>
        <dbReference type="ARBA" id="ARBA00022927"/>
    </source>
</evidence>
<feature type="compositionally biased region" description="Basic and acidic residues" evidence="17">
    <location>
        <begin position="32"/>
        <end position="42"/>
    </location>
</feature>
<sequence>MSATTPTTTFMTPTTTFMTPTTTFTTPTPPVRRTEPRHDETPWRAPPMSFFAPLGALLSHVADALEPAFGASATAATVVLLTLCVRLCLHPLSRSAARGERAKAALAPRLAELKRKHGKDPERLRQATAELYAETGVSPLAGCLPMLVQLPVFYVMYHLFSTGSGGDLLDHTLFGAPLGGRWTNALADGGPLGSHGLVYLVLFAVVAAAATWTFRRARRTAAATPLPAADESVPGAEAVALAARISPFLSFATLITVAVVPLAAALYVVTTTLWTAAERAYLHRDRSGADPQTRNEPAAGSEGEPGARHPRPTTG</sequence>
<evidence type="ECO:0000313" key="21">
    <source>
        <dbReference type="Proteomes" id="UP000011740"/>
    </source>
</evidence>
<name>M3BCP7_STRM1</name>
<evidence type="ECO:0000256" key="15">
    <source>
        <dbReference type="ARBA" id="ARBA00033342"/>
    </source>
</evidence>
<evidence type="ECO:0000256" key="3">
    <source>
        <dbReference type="ARBA" id="ARBA00015325"/>
    </source>
</evidence>
<reference evidence="20 21" key="1">
    <citation type="journal article" date="2013" name="Genome Announc.">
        <title>Whole-Genome Shotgun Assembly and Analysis of the Genome of Streptomyces mobaraensis DSM 40847, a Strain for Industrial Production of Microbial Transglutaminase.</title>
        <authorList>
            <person name="Yang H."/>
            <person name="He T."/>
            <person name="Wu W."/>
            <person name="Zhu W."/>
            <person name="Lu B."/>
            <person name="Sun W."/>
        </authorList>
    </citation>
    <scope>NUCLEOTIDE SEQUENCE [LARGE SCALE GENOMIC DNA]</scope>
    <source>
        <strain evidence="20 21">DSM 40847</strain>
    </source>
</reference>
<comment type="caution">
    <text evidence="20">The sequence shown here is derived from an EMBL/GenBank/DDBJ whole genome shotgun (WGS) entry which is preliminary data.</text>
</comment>
<dbReference type="GO" id="GO:0005886">
    <property type="term" value="C:plasma membrane"/>
    <property type="evidence" value="ECO:0007669"/>
    <property type="project" value="UniProtKB-SubCell"/>
</dbReference>
<dbReference type="PANTHER" id="PTHR12428:SF65">
    <property type="entry name" value="CYTOCHROME C OXIDASE ASSEMBLY PROTEIN COX18, MITOCHONDRIAL"/>
    <property type="match status" value="1"/>
</dbReference>
<evidence type="ECO:0000256" key="4">
    <source>
        <dbReference type="ARBA" id="ARBA00022448"/>
    </source>
</evidence>
<organism evidence="20 21">
    <name type="scientific">Streptomyces mobaraensis (strain ATCC 29032 / DSM 40847 / JCM 4168 / NBRC 13819 / NCIMB 11159 / IPCR 16-22)</name>
    <dbReference type="NCBI Taxonomy" id="1223523"/>
    <lineage>
        <taxon>Bacteria</taxon>
        <taxon>Bacillati</taxon>
        <taxon>Actinomycetota</taxon>
        <taxon>Actinomycetes</taxon>
        <taxon>Kitasatosporales</taxon>
        <taxon>Streptomycetaceae</taxon>
        <taxon>Streptomyces</taxon>
    </lineage>
</organism>
<comment type="subunit">
    <text evidence="12">Interacts with the Sec translocase complex via SecD. Specifically interacts with transmembrane segments of nascent integral membrane proteins during membrane integration.</text>
</comment>
<dbReference type="GO" id="GO:0032977">
    <property type="term" value="F:membrane insertase activity"/>
    <property type="evidence" value="ECO:0007669"/>
    <property type="project" value="InterPro"/>
</dbReference>
<keyword evidence="4" id="KW-0813">Transport</keyword>
<proteinExistence type="inferred from homology"/>
<keyword evidence="8 18" id="KW-1133">Transmembrane helix</keyword>
<evidence type="ECO:0000256" key="2">
    <source>
        <dbReference type="ARBA" id="ARBA00010527"/>
    </source>
</evidence>
<evidence type="ECO:0000256" key="9">
    <source>
        <dbReference type="ARBA" id="ARBA00023136"/>
    </source>
</evidence>
<dbReference type="PATRIC" id="fig|1223523.3.peg.5486"/>
<feature type="domain" description="Membrane insertase YidC/Oxa/ALB C-terminal" evidence="19">
    <location>
        <begin position="77"/>
        <end position="283"/>
    </location>
</feature>
<evidence type="ECO:0000256" key="10">
    <source>
        <dbReference type="ARBA" id="ARBA00023186"/>
    </source>
</evidence>
<evidence type="ECO:0000256" key="5">
    <source>
        <dbReference type="ARBA" id="ARBA00022475"/>
    </source>
</evidence>
<dbReference type="STRING" id="1223523.H340_26996"/>
<dbReference type="PANTHER" id="PTHR12428">
    <property type="entry name" value="OXA1"/>
    <property type="match status" value="1"/>
</dbReference>
<dbReference type="Pfam" id="PF02096">
    <property type="entry name" value="60KD_IMP"/>
    <property type="match status" value="1"/>
</dbReference>
<keyword evidence="5" id="KW-1003">Cell membrane</keyword>
<evidence type="ECO:0000256" key="17">
    <source>
        <dbReference type="SAM" id="MobiDB-lite"/>
    </source>
</evidence>
<dbReference type="AlphaFoldDB" id="M3BCP7"/>
<keyword evidence="10" id="KW-0143">Chaperone</keyword>
<evidence type="ECO:0000259" key="19">
    <source>
        <dbReference type="Pfam" id="PF02096"/>
    </source>
</evidence>
<accession>M3BCP7</accession>
<feature type="transmembrane region" description="Helical" evidence="18">
    <location>
        <begin position="248"/>
        <end position="269"/>
    </location>
</feature>
<evidence type="ECO:0000256" key="1">
    <source>
        <dbReference type="ARBA" id="ARBA00004651"/>
    </source>
</evidence>
<keyword evidence="9 18" id="KW-0472">Membrane</keyword>
<feature type="region of interest" description="Disordered" evidence="17">
    <location>
        <begin position="1"/>
        <end position="45"/>
    </location>
</feature>
<dbReference type="InterPro" id="IPR047196">
    <property type="entry name" value="YidC_ALB_C"/>
</dbReference>
<evidence type="ECO:0000256" key="11">
    <source>
        <dbReference type="ARBA" id="ARBA00025034"/>
    </source>
</evidence>
<gene>
    <name evidence="20" type="ORF">H340_26996</name>
</gene>
<dbReference type="EMBL" id="AORZ01000127">
    <property type="protein sequence ID" value="EME97329.1"/>
    <property type="molecule type" value="Genomic_DNA"/>
</dbReference>
<dbReference type="GO" id="GO:0051205">
    <property type="term" value="P:protein insertion into membrane"/>
    <property type="evidence" value="ECO:0007669"/>
    <property type="project" value="TreeGrafter"/>
</dbReference>
<protein>
    <recommendedName>
        <fullName evidence="3">Membrane protein insertase YidC</fullName>
    </recommendedName>
    <alternativeName>
        <fullName evidence="15">Foldase YidC</fullName>
    </alternativeName>
    <alternativeName>
        <fullName evidence="14">Membrane integrase YidC</fullName>
    </alternativeName>
    <alternativeName>
        <fullName evidence="13">Membrane protein YidC</fullName>
    </alternativeName>
</protein>
<dbReference type="InterPro" id="IPR001708">
    <property type="entry name" value="YidC/ALB3/OXA1/COX18"/>
</dbReference>
<dbReference type="InterPro" id="IPR028055">
    <property type="entry name" value="YidC/Oxa/ALB_C"/>
</dbReference>
<dbReference type="GO" id="GO:0015031">
    <property type="term" value="P:protein transport"/>
    <property type="evidence" value="ECO:0007669"/>
    <property type="project" value="UniProtKB-KW"/>
</dbReference>
<dbReference type="CDD" id="cd20070">
    <property type="entry name" value="5TM_YidC_Alb3"/>
    <property type="match status" value="1"/>
</dbReference>
<dbReference type="Proteomes" id="UP000011740">
    <property type="component" value="Unassembled WGS sequence"/>
</dbReference>
<evidence type="ECO:0000313" key="20">
    <source>
        <dbReference type="EMBL" id="EME97329.1"/>
    </source>
</evidence>
<feature type="transmembrane region" description="Helical" evidence="18">
    <location>
        <begin position="68"/>
        <end position="89"/>
    </location>
</feature>
<comment type="similarity">
    <text evidence="2">Belongs to the OXA1/ALB3/YidC family. Type 1 subfamily.</text>
</comment>
<dbReference type="NCBIfam" id="TIGR03592">
    <property type="entry name" value="yidC_oxa1_cterm"/>
    <property type="match status" value="1"/>
</dbReference>
<feature type="transmembrane region" description="Helical" evidence="18">
    <location>
        <begin position="140"/>
        <end position="160"/>
    </location>
</feature>
<keyword evidence="6 16" id="KW-0812">Transmembrane</keyword>
<feature type="compositionally biased region" description="Low complexity" evidence="17">
    <location>
        <begin position="1"/>
        <end position="26"/>
    </location>
</feature>
<evidence type="ECO:0000256" key="8">
    <source>
        <dbReference type="ARBA" id="ARBA00022989"/>
    </source>
</evidence>
<comment type="function">
    <text evidence="11">Required for the insertion and/or proper folding and/or complex formation of integral membrane proteins into the membrane. Involved in integration of membrane proteins that insert both dependently and independently of the Sec translocase complex, as well as at least some lipoproteins. Aids folding of multispanning membrane proteins.</text>
</comment>
<evidence type="ECO:0000256" key="14">
    <source>
        <dbReference type="ARBA" id="ARBA00033245"/>
    </source>
</evidence>
<evidence type="ECO:0000256" key="18">
    <source>
        <dbReference type="SAM" id="Phobius"/>
    </source>
</evidence>
<feature type="region of interest" description="Disordered" evidence="17">
    <location>
        <begin position="285"/>
        <end position="315"/>
    </location>
</feature>
<comment type="subcellular location">
    <subcellularLocation>
        <location evidence="1">Cell membrane</location>
        <topology evidence="1">Multi-pass membrane protein</topology>
    </subcellularLocation>
    <subcellularLocation>
        <location evidence="16">Membrane</location>
        <topology evidence="16">Multi-pass membrane protein</topology>
    </subcellularLocation>
</comment>